<organism evidence="1 2">
    <name type="scientific">Candidatus Aveggerthella stercoripullorum</name>
    <dbReference type="NCBI Taxonomy" id="2840688"/>
    <lineage>
        <taxon>Bacteria</taxon>
        <taxon>Bacillati</taxon>
        <taxon>Actinomycetota</taxon>
        <taxon>Coriobacteriia</taxon>
        <taxon>Eggerthellales</taxon>
        <taxon>Eggerthellaceae</taxon>
        <taxon>Eggerthellaceae incertae sedis</taxon>
        <taxon>Candidatus Aveggerthella</taxon>
    </lineage>
</organism>
<dbReference type="AlphaFoldDB" id="A0A9D0ZZD2"/>
<evidence type="ECO:0000313" key="1">
    <source>
        <dbReference type="EMBL" id="HIR01395.1"/>
    </source>
</evidence>
<reference evidence="1" key="1">
    <citation type="submission" date="2020-10" db="EMBL/GenBank/DDBJ databases">
        <authorList>
            <person name="Gilroy R."/>
        </authorList>
    </citation>
    <scope>NUCLEOTIDE SEQUENCE</scope>
    <source>
        <strain evidence="1">ChiGjej1B1-2707</strain>
    </source>
</reference>
<evidence type="ECO:0000313" key="2">
    <source>
        <dbReference type="Proteomes" id="UP000824261"/>
    </source>
</evidence>
<reference evidence="1" key="2">
    <citation type="journal article" date="2021" name="PeerJ">
        <title>Extensive microbial diversity within the chicken gut microbiome revealed by metagenomics and culture.</title>
        <authorList>
            <person name="Gilroy R."/>
            <person name="Ravi A."/>
            <person name="Getino M."/>
            <person name="Pursley I."/>
            <person name="Horton D.L."/>
            <person name="Alikhan N.F."/>
            <person name="Baker D."/>
            <person name="Gharbi K."/>
            <person name="Hall N."/>
            <person name="Watson M."/>
            <person name="Adriaenssens E.M."/>
            <person name="Foster-Nyarko E."/>
            <person name="Jarju S."/>
            <person name="Secka A."/>
            <person name="Antonio M."/>
            <person name="Oren A."/>
            <person name="Chaudhuri R.R."/>
            <person name="La Ragione R."/>
            <person name="Hildebrand F."/>
            <person name="Pallen M.J."/>
        </authorList>
    </citation>
    <scope>NUCLEOTIDE SEQUENCE</scope>
    <source>
        <strain evidence="1">ChiGjej1B1-2707</strain>
    </source>
</reference>
<gene>
    <name evidence="1" type="ORF">IAA69_03940</name>
</gene>
<sequence>MSLAVIARGFAMQTEVVRAFFSDAHGLRRLAAAARDVVELFIDNLALVRDANTFEQRFGFVFSELDARTFGDPGDLVCALGLGRQLVEFLRDFCCGLPFSRLLAILCKESLPAAFL</sequence>
<dbReference type="EMBL" id="DVGB01000046">
    <property type="protein sequence ID" value="HIR01395.1"/>
    <property type="molecule type" value="Genomic_DNA"/>
</dbReference>
<comment type="caution">
    <text evidence="1">The sequence shown here is derived from an EMBL/GenBank/DDBJ whole genome shotgun (WGS) entry which is preliminary data.</text>
</comment>
<accession>A0A9D0ZZD2</accession>
<dbReference type="Proteomes" id="UP000824261">
    <property type="component" value="Unassembled WGS sequence"/>
</dbReference>
<protein>
    <submittedName>
        <fullName evidence="1">Uncharacterized protein</fullName>
    </submittedName>
</protein>
<proteinExistence type="predicted"/>
<name>A0A9D0ZZD2_9ACTN</name>